<sequence length="41" mass="4634">MKKEERKTGQKPPKEGAFKRFLNWLTQGAEKARKQGGSCPS</sequence>
<dbReference type="Proteomes" id="UP000288096">
    <property type="component" value="Unassembled WGS sequence"/>
</dbReference>
<gene>
    <name evidence="1" type="ORF">DENIS_2445</name>
</gene>
<dbReference type="RefSeq" id="WP_269433926.1">
    <property type="nucleotide sequence ID" value="NZ_BEXT01000001.1"/>
</dbReference>
<dbReference type="EMBL" id="BEXT01000001">
    <property type="protein sequence ID" value="GBC61483.1"/>
    <property type="molecule type" value="Genomic_DNA"/>
</dbReference>
<protein>
    <submittedName>
        <fullName evidence="1">Uncharacterized protein</fullName>
    </submittedName>
</protein>
<evidence type="ECO:0000313" key="2">
    <source>
        <dbReference type="Proteomes" id="UP000288096"/>
    </source>
</evidence>
<evidence type="ECO:0000313" key="1">
    <source>
        <dbReference type="EMBL" id="GBC61483.1"/>
    </source>
</evidence>
<name>A0A401FX15_9BACT</name>
<organism evidence="1 2">
    <name type="scientific">Desulfonema ishimotonii</name>
    <dbReference type="NCBI Taxonomy" id="45657"/>
    <lineage>
        <taxon>Bacteria</taxon>
        <taxon>Pseudomonadati</taxon>
        <taxon>Thermodesulfobacteriota</taxon>
        <taxon>Desulfobacteria</taxon>
        <taxon>Desulfobacterales</taxon>
        <taxon>Desulfococcaceae</taxon>
        <taxon>Desulfonema</taxon>
    </lineage>
</organism>
<accession>A0A401FX15</accession>
<reference evidence="2" key="2">
    <citation type="submission" date="2019-01" db="EMBL/GenBank/DDBJ databases">
        <title>Genome sequence of Desulfonema ishimotonii strain Tokyo 01.</title>
        <authorList>
            <person name="Fukui M."/>
        </authorList>
    </citation>
    <scope>NUCLEOTIDE SEQUENCE [LARGE SCALE GENOMIC DNA]</scope>
    <source>
        <strain evidence="2">Tokyo 01</strain>
    </source>
</reference>
<keyword evidence="2" id="KW-1185">Reference proteome</keyword>
<proteinExistence type="predicted"/>
<dbReference type="AlphaFoldDB" id="A0A401FX15"/>
<comment type="caution">
    <text evidence="1">The sequence shown here is derived from an EMBL/GenBank/DDBJ whole genome shotgun (WGS) entry which is preliminary data.</text>
</comment>
<reference evidence="2" key="1">
    <citation type="submission" date="2017-11" db="EMBL/GenBank/DDBJ databases">
        <authorList>
            <person name="Watanabe M."/>
            <person name="Kojima H."/>
        </authorList>
    </citation>
    <scope>NUCLEOTIDE SEQUENCE [LARGE SCALE GENOMIC DNA]</scope>
    <source>
        <strain evidence="2">Tokyo 01</strain>
    </source>
</reference>